<dbReference type="EnsemblPlants" id="AET2Gv21186200.1">
    <property type="protein sequence ID" value="AET2Gv21186200.1"/>
    <property type="gene ID" value="AET2Gv21186200"/>
</dbReference>
<reference evidence="2" key="3">
    <citation type="journal article" date="2017" name="Nature">
        <title>Genome sequence of the progenitor of the wheat D genome Aegilops tauschii.</title>
        <authorList>
            <person name="Luo M.C."/>
            <person name="Gu Y.Q."/>
            <person name="Puiu D."/>
            <person name="Wang H."/>
            <person name="Twardziok S.O."/>
            <person name="Deal K.R."/>
            <person name="Huo N."/>
            <person name="Zhu T."/>
            <person name="Wang L."/>
            <person name="Wang Y."/>
            <person name="McGuire P.E."/>
            <person name="Liu S."/>
            <person name="Long H."/>
            <person name="Ramasamy R.K."/>
            <person name="Rodriguez J.C."/>
            <person name="Van S.L."/>
            <person name="Yuan L."/>
            <person name="Wang Z."/>
            <person name="Xia Z."/>
            <person name="Xiao L."/>
            <person name="Anderson O.D."/>
            <person name="Ouyang S."/>
            <person name="Liang Y."/>
            <person name="Zimin A.V."/>
            <person name="Pertea G."/>
            <person name="Qi P."/>
            <person name="Bennetzen J.L."/>
            <person name="Dai X."/>
            <person name="Dawson M.W."/>
            <person name="Muller H.G."/>
            <person name="Kugler K."/>
            <person name="Rivarola-Duarte L."/>
            <person name="Spannagl M."/>
            <person name="Mayer K.F.X."/>
            <person name="Lu F.H."/>
            <person name="Bevan M.W."/>
            <person name="Leroy P."/>
            <person name="Li P."/>
            <person name="You F.M."/>
            <person name="Sun Q."/>
            <person name="Liu Z."/>
            <person name="Lyons E."/>
            <person name="Wicker T."/>
            <person name="Salzberg S.L."/>
            <person name="Devos K.M."/>
            <person name="Dvorak J."/>
        </authorList>
    </citation>
    <scope>NUCLEOTIDE SEQUENCE [LARGE SCALE GENOMIC DNA]</scope>
    <source>
        <strain evidence="2">cv. AL8/78</strain>
    </source>
</reference>
<sequence>QGLEGRRRAPALSWPRLGHLSGTPRPCRGRASAISRGRLGRSTPRSVLPAPGEQRRGAPQPRRLLFMDPGAHRRPDRAPMAATPWIDDVACARGPGGAARERTEARGDSAPLALALAKTVGACGDISCAVTRLAGRCAPLLLRARKEMPSVGGGGGA</sequence>
<reference evidence="2" key="4">
    <citation type="submission" date="2019-03" db="UniProtKB">
        <authorList>
            <consortium name="EnsemblPlants"/>
        </authorList>
    </citation>
    <scope>IDENTIFICATION</scope>
</reference>
<protein>
    <submittedName>
        <fullName evidence="2">Uncharacterized protein</fullName>
    </submittedName>
</protein>
<reference evidence="2" key="5">
    <citation type="journal article" date="2021" name="G3 (Bethesda)">
        <title>Aegilops tauschii genome assembly Aet v5.0 features greater sequence contiguity and improved annotation.</title>
        <authorList>
            <person name="Wang L."/>
            <person name="Zhu T."/>
            <person name="Rodriguez J.C."/>
            <person name="Deal K.R."/>
            <person name="Dubcovsky J."/>
            <person name="McGuire P.E."/>
            <person name="Lux T."/>
            <person name="Spannagl M."/>
            <person name="Mayer K.F.X."/>
            <person name="Baldrich P."/>
            <person name="Meyers B.C."/>
            <person name="Huo N."/>
            <person name="Gu Y.Q."/>
            <person name="Zhou H."/>
            <person name="Devos K.M."/>
            <person name="Bennetzen J.L."/>
            <person name="Unver T."/>
            <person name="Budak H."/>
            <person name="Gulick P.J."/>
            <person name="Galiba G."/>
            <person name="Kalapos B."/>
            <person name="Nelson D.R."/>
            <person name="Li P."/>
            <person name="You F.M."/>
            <person name="Luo M.C."/>
            <person name="Dvorak J."/>
        </authorList>
    </citation>
    <scope>NUCLEOTIDE SEQUENCE [LARGE SCALE GENOMIC DNA]</scope>
    <source>
        <strain evidence="2">cv. AL8/78</strain>
    </source>
</reference>
<organism evidence="2 3">
    <name type="scientific">Aegilops tauschii subsp. strangulata</name>
    <name type="common">Goatgrass</name>
    <dbReference type="NCBI Taxonomy" id="200361"/>
    <lineage>
        <taxon>Eukaryota</taxon>
        <taxon>Viridiplantae</taxon>
        <taxon>Streptophyta</taxon>
        <taxon>Embryophyta</taxon>
        <taxon>Tracheophyta</taxon>
        <taxon>Spermatophyta</taxon>
        <taxon>Magnoliopsida</taxon>
        <taxon>Liliopsida</taxon>
        <taxon>Poales</taxon>
        <taxon>Poaceae</taxon>
        <taxon>BOP clade</taxon>
        <taxon>Pooideae</taxon>
        <taxon>Triticodae</taxon>
        <taxon>Triticeae</taxon>
        <taxon>Triticinae</taxon>
        <taxon>Aegilops</taxon>
    </lineage>
</organism>
<accession>A0A453DCA0</accession>
<evidence type="ECO:0000313" key="3">
    <source>
        <dbReference type="Proteomes" id="UP000015105"/>
    </source>
</evidence>
<keyword evidence="3" id="KW-1185">Reference proteome</keyword>
<proteinExistence type="predicted"/>
<evidence type="ECO:0000313" key="2">
    <source>
        <dbReference type="EnsemblPlants" id="AET2Gv21186200.1"/>
    </source>
</evidence>
<dbReference type="AlphaFoldDB" id="A0A453DCA0"/>
<dbReference type="Gramene" id="AET2Gv21186200.1">
    <property type="protein sequence ID" value="AET2Gv21186200.1"/>
    <property type="gene ID" value="AET2Gv21186200"/>
</dbReference>
<evidence type="ECO:0000256" key="1">
    <source>
        <dbReference type="SAM" id="MobiDB-lite"/>
    </source>
</evidence>
<reference evidence="3" key="2">
    <citation type="journal article" date="2017" name="Nat. Plants">
        <title>The Aegilops tauschii genome reveals multiple impacts of transposons.</title>
        <authorList>
            <person name="Zhao G."/>
            <person name="Zou C."/>
            <person name="Li K."/>
            <person name="Wang K."/>
            <person name="Li T."/>
            <person name="Gao L."/>
            <person name="Zhang X."/>
            <person name="Wang H."/>
            <person name="Yang Z."/>
            <person name="Liu X."/>
            <person name="Jiang W."/>
            <person name="Mao L."/>
            <person name="Kong X."/>
            <person name="Jiao Y."/>
            <person name="Jia J."/>
        </authorList>
    </citation>
    <scope>NUCLEOTIDE SEQUENCE [LARGE SCALE GENOMIC DNA]</scope>
    <source>
        <strain evidence="3">cv. AL8/78</strain>
    </source>
</reference>
<dbReference type="Proteomes" id="UP000015105">
    <property type="component" value="Chromosome 2D"/>
</dbReference>
<reference evidence="3" key="1">
    <citation type="journal article" date="2014" name="Science">
        <title>Ancient hybridizations among the ancestral genomes of bread wheat.</title>
        <authorList>
            <consortium name="International Wheat Genome Sequencing Consortium,"/>
            <person name="Marcussen T."/>
            <person name="Sandve S.R."/>
            <person name="Heier L."/>
            <person name="Spannagl M."/>
            <person name="Pfeifer M."/>
            <person name="Jakobsen K.S."/>
            <person name="Wulff B.B."/>
            <person name="Steuernagel B."/>
            <person name="Mayer K.F."/>
            <person name="Olsen O.A."/>
        </authorList>
    </citation>
    <scope>NUCLEOTIDE SEQUENCE [LARGE SCALE GENOMIC DNA]</scope>
    <source>
        <strain evidence="3">cv. AL8/78</strain>
    </source>
</reference>
<name>A0A453DCA0_AEGTS</name>
<feature type="region of interest" description="Disordered" evidence="1">
    <location>
        <begin position="1"/>
        <end position="61"/>
    </location>
</feature>